<dbReference type="AlphaFoldDB" id="A0A2N8PTT7"/>
<dbReference type="EMBL" id="RYZS01000002">
    <property type="protein sequence ID" value="RVU92560.1"/>
    <property type="molecule type" value="Genomic_DNA"/>
</dbReference>
<sequence length="117" mass="14053">MIREKLAILLSSEIIDQETQVYVLSVLEYLLKKNVIEEEQQADVFLTHLAMADMRRKKSETINDLESFIRAEIEADEKFLHSKELWQDLQEMTSNKHFDETELDYFYLHIINMLREE</sequence>
<organism evidence="2 6">
    <name type="scientific">Enterococcus avium</name>
    <name type="common">Streptococcus avium</name>
    <dbReference type="NCBI Taxonomy" id="33945"/>
    <lineage>
        <taxon>Bacteria</taxon>
        <taxon>Bacillati</taxon>
        <taxon>Bacillota</taxon>
        <taxon>Bacilli</taxon>
        <taxon>Lactobacillales</taxon>
        <taxon>Enterococcaceae</taxon>
        <taxon>Enterococcus</taxon>
    </lineage>
</organism>
<dbReference type="Proteomes" id="UP001260773">
    <property type="component" value="Unassembled WGS sequence"/>
</dbReference>
<evidence type="ECO:0000313" key="3">
    <source>
        <dbReference type="EMBL" id="MDT2516876.1"/>
    </source>
</evidence>
<dbReference type="SUPFAM" id="SSF63520">
    <property type="entry name" value="PTS-regulatory domain, PRD"/>
    <property type="match status" value="1"/>
</dbReference>
<comment type="caution">
    <text evidence="2">The sequence shown here is derived from an EMBL/GenBank/DDBJ whole genome shotgun (WGS) entry which is preliminary data.</text>
</comment>
<dbReference type="Proteomes" id="UP001264335">
    <property type="component" value="Unassembled WGS sequence"/>
</dbReference>
<proteinExistence type="predicted"/>
<dbReference type="InterPro" id="IPR011608">
    <property type="entry name" value="PRD"/>
</dbReference>
<dbReference type="RefSeq" id="WP_048719722.1">
    <property type="nucleotide sequence ID" value="NZ_JADPDV010000153.1"/>
</dbReference>
<dbReference type="GO" id="GO:0006355">
    <property type="term" value="P:regulation of DNA-templated transcription"/>
    <property type="evidence" value="ECO:0007669"/>
    <property type="project" value="InterPro"/>
</dbReference>
<dbReference type="EMBL" id="JARPWY010000113">
    <property type="protein sequence ID" value="MDT2516876.1"/>
    <property type="molecule type" value="Genomic_DNA"/>
</dbReference>
<protein>
    <recommendedName>
        <fullName evidence="1">PRD domain-containing protein</fullName>
    </recommendedName>
</protein>
<evidence type="ECO:0000313" key="7">
    <source>
        <dbReference type="Proteomes" id="UP001264335"/>
    </source>
</evidence>
<gene>
    <name evidence="4" type="ORF">EK398_18780</name>
    <name evidence="2" type="ORF">P7D43_20575</name>
    <name evidence="3" type="ORF">P7D79_21885</name>
</gene>
<dbReference type="PROSITE" id="PS51372">
    <property type="entry name" value="PRD_2"/>
    <property type="match status" value="1"/>
</dbReference>
<evidence type="ECO:0000313" key="6">
    <source>
        <dbReference type="Proteomes" id="UP001260773"/>
    </source>
</evidence>
<evidence type="ECO:0000313" key="5">
    <source>
        <dbReference type="Proteomes" id="UP000288388"/>
    </source>
</evidence>
<dbReference type="InterPro" id="IPR036634">
    <property type="entry name" value="PRD_sf"/>
</dbReference>
<name>A0A2N8PTT7_ENTAV</name>
<evidence type="ECO:0000259" key="1">
    <source>
        <dbReference type="PROSITE" id="PS51372"/>
    </source>
</evidence>
<accession>A0A2N8PTT7</accession>
<dbReference type="Proteomes" id="UP000288388">
    <property type="component" value="Unassembled WGS sequence"/>
</dbReference>
<evidence type="ECO:0000313" key="2">
    <source>
        <dbReference type="EMBL" id="MDT2404768.1"/>
    </source>
</evidence>
<feature type="domain" description="PRD" evidence="1">
    <location>
        <begin position="11"/>
        <end position="117"/>
    </location>
</feature>
<reference evidence="4 5" key="1">
    <citation type="submission" date="2018-12" db="EMBL/GenBank/DDBJ databases">
        <title>A novel vanA-carrying plasmid in a clinical isolate of Enterococcus avium.</title>
        <authorList>
            <person name="Bernasconi O.J."/>
            <person name="Luzzaro F."/>
            <person name="Endimiani A."/>
        </authorList>
    </citation>
    <scope>NUCLEOTIDE SEQUENCE [LARGE SCALE GENOMIC DNA]</scope>
    <source>
        <strain evidence="4 5">LC0559/18</strain>
    </source>
</reference>
<evidence type="ECO:0000313" key="4">
    <source>
        <dbReference type="EMBL" id="RVU92560.1"/>
    </source>
</evidence>
<reference evidence="2 7" key="2">
    <citation type="submission" date="2023-03" db="EMBL/GenBank/DDBJ databases">
        <authorList>
            <person name="Shen W."/>
            <person name="Cai J."/>
        </authorList>
    </citation>
    <scope>NUCLEOTIDE SEQUENCE</scope>
    <source>
        <strain evidence="2">P33-2</strain>
        <strain evidence="3 7">Y2</strain>
    </source>
</reference>
<dbReference type="EMBL" id="JARPWH010000133">
    <property type="protein sequence ID" value="MDT2404768.1"/>
    <property type="molecule type" value="Genomic_DNA"/>
</dbReference>